<protein>
    <submittedName>
        <fullName evidence="6">MBL fold metallo-hydrolase</fullName>
    </submittedName>
</protein>
<evidence type="ECO:0000256" key="4">
    <source>
        <dbReference type="ARBA" id="ARBA00022833"/>
    </source>
</evidence>
<dbReference type="Pfam" id="PF00753">
    <property type="entry name" value="Lactamase_B"/>
    <property type="match status" value="1"/>
</dbReference>
<proteinExistence type="inferred from homology"/>
<dbReference type="InterPro" id="IPR036866">
    <property type="entry name" value="RibonucZ/Hydroxyglut_hydro"/>
</dbReference>
<keyword evidence="3" id="KW-0378">Hydrolase</keyword>
<comment type="similarity">
    <text evidence="1">Belongs to the metallo-beta-lactamase superfamily.</text>
</comment>
<evidence type="ECO:0000256" key="2">
    <source>
        <dbReference type="ARBA" id="ARBA00022723"/>
    </source>
</evidence>
<evidence type="ECO:0000313" key="7">
    <source>
        <dbReference type="Proteomes" id="UP000748308"/>
    </source>
</evidence>
<evidence type="ECO:0000256" key="3">
    <source>
        <dbReference type="ARBA" id="ARBA00022801"/>
    </source>
</evidence>
<dbReference type="GO" id="GO:0016787">
    <property type="term" value="F:hydrolase activity"/>
    <property type="evidence" value="ECO:0007669"/>
    <property type="project" value="UniProtKB-KW"/>
</dbReference>
<name>A0A937XBU4_UNCEI</name>
<dbReference type="InterPro" id="IPR001279">
    <property type="entry name" value="Metallo-B-lactamas"/>
</dbReference>
<comment type="caution">
    <text evidence="6">The sequence shown here is derived from an EMBL/GenBank/DDBJ whole genome shotgun (WGS) entry which is preliminary data.</text>
</comment>
<reference evidence="6" key="1">
    <citation type="submission" date="2019-03" db="EMBL/GenBank/DDBJ databases">
        <title>Lake Tanganyika Metagenome-Assembled Genomes (MAGs).</title>
        <authorList>
            <person name="Tran P."/>
        </authorList>
    </citation>
    <scope>NUCLEOTIDE SEQUENCE</scope>
    <source>
        <strain evidence="6">M_DeepCast_400m_m2_100</strain>
    </source>
</reference>
<dbReference type="GO" id="GO:0046872">
    <property type="term" value="F:metal ion binding"/>
    <property type="evidence" value="ECO:0007669"/>
    <property type="project" value="UniProtKB-KW"/>
</dbReference>
<dbReference type="Gene3D" id="3.60.15.10">
    <property type="entry name" value="Ribonuclease Z/Hydroxyacylglutathione hydrolase-like"/>
    <property type="match status" value="1"/>
</dbReference>
<dbReference type="SUPFAM" id="SSF56281">
    <property type="entry name" value="Metallo-hydrolase/oxidoreductase"/>
    <property type="match status" value="1"/>
</dbReference>
<evidence type="ECO:0000313" key="6">
    <source>
        <dbReference type="EMBL" id="MBM3318940.1"/>
    </source>
</evidence>
<evidence type="ECO:0000256" key="1">
    <source>
        <dbReference type="ARBA" id="ARBA00007749"/>
    </source>
</evidence>
<keyword evidence="2" id="KW-0479">Metal-binding</keyword>
<dbReference type="EMBL" id="VGIY01000555">
    <property type="protein sequence ID" value="MBM3318940.1"/>
    <property type="molecule type" value="Genomic_DNA"/>
</dbReference>
<dbReference type="PANTHER" id="PTHR42978:SF6">
    <property type="entry name" value="QUORUM-QUENCHING LACTONASE YTNP-RELATED"/>
    <property type="match status" value="1"/>
</dbReference>
<sequence length="283" mass="30710">MGEWRDLGGYAVKTLVVSRFRLDGGSMFGQVPKALWSRHALADEQNRIPLVLRALLLRRGEALWLIDPGMGSAYSVEEAARLAVEPGGGLASALAVAGVDAERVTDILLTHLHFDHAGGLGERGPDGRLRPALPGARVHLHRTQWERAHAPGPKELRSYRPIDLELLREIGPRLIDGSAELLPGLEARPTDGHTPGLLLVTVRGTKESLVYPSDLIPTLAHIRAPYTTGFDMWPERLMAEKEEILSGAADSGAILVLNHDPRTAACRVRRAPSGFVVSAKVEL</sequence>
<organism evidence="6 7">
    <name type="scientific">Eiseniibacteriota bacterium</name>
    <dbReference type="NCBI Taxonomy" id="2212470"/>
    <lineage>
        <taxon>Bacteria</taxon>
        <taxon>Candidatus Eiseniibacteriota</taxon>
    </lineage>
</organism>
<feature type="domain" description="Metallo-beta-lactamase" evidence="5">
    <location>
        <begin position="51"/>
        <end position="259"/>
    </location>
</feature>
<dbReference type="Proteomes" id="UP000748308">
    <property type="component" value="Unassembled WGS sequence"/>
</dbReference>
<gene>
    <name evidence="6" type="ORF">FJY75_13915</name>
</gene>
<accession>A0A937XBU4</accession>
<dbReference type="SMART" id="SM00849">
    <property type="entry name" value="Lactamase_B"/>
    <property type="match status" value="1"/>
</dbReference>
<keyword evidence="4" id="KW-0862">Zinc</keyword>
<dbReference type="InterPro" id="IPR051013">
    <property type="entry name" value="MBL_superfamily_lactonases"/>
</dbReference>
<dbReference type="PANTHER" id="PTHR42978">
    <property type="entry name" value="QUORUM-QUENCHING LACTONASE YTNP-RELATED-RELATED"/>
    <property type="match status" value="1"/>
</dbReference>
<evidence type="ECO:0000259" key="5">
    <source>
        <dbReference type="SMART" id="SM00849"/>
    </source>
</evidence>
<dbReference type="AlphaFoldDB" id="A0A937XBU4"/>